<accession>A0ACB8RUP3</accession>
<reference evidence="1" key="2">
    <citation type="journal article" date="2022" name="New Phytol.">
        <title>Evolutionary transition to the ectomycorrhizal habit in the genomes of a hyperdiverse lineage of mushroom-forming fungi.</title>
        <authorList>
            <person name="Looney B."/>
            <person name="Miyauchi S."/>
            <person name="Morin E."/>
            <person name="Drula E."/>
            <person name="Courty P.E."/>
            <person name="Kohler A."/>
            <person name="Kuo A."/>
            <person name="LaButti K."/>
            <person name="Pangilinan J."/>
            <person name="Lipzen A."/>
            <person name="Riley R."/>
            <person name="Andreopoulos W."/>
            <person name="He G."/>
            <person name="Johnson J."/>
            <person name="Nolan M."/>
            <person name="Tritt A."/>
            <person name="Barry K.W."/>
            <person name="Grigoriev I.V."/>
            <person name="Nagy L.G."/>
            <person name="Hibbett D."/>
            <person name="Henrissat B."/>
            <person name="Matheny P.B."/>
            <person name="Labbe J."/>
            <person name="Martin F.M."/>
        </authorList>
    </citation>
    <scope>NUCLEOTIDE SEQUENCE</scope>
    <source>
        <strain evidence="1">FP105234-sp</strain>
    </source>
</reference>
<reference evidence="1" key="1">
    <citation type="submission" date="2021-02" db="EMBL/GenBank/DDBJ databases">
        <authorList>
            <consortium name="DOE Joint Genome Institute"/>
            <person name="Ahrendt S."/>
            <person name="Looney B.P."/>
            <person name="Miyauchi S."/>
            <person name="Morin E."/>
            <person name="Drula E."/>
            <person name="Courty P.E."/>
            <person name="Chicoki N."/>
            <person name="Fauchery L."/>
            <person name="Kohler A."/>
            <person name="Kuo A."/>
            <person name="Labutti K."/>
            <person name="Pangilinan J."/>
            <person name="Lipzen A."/>
            <person name="Riley R."/>
            <person name="Andreopoulos W."/>
            <person name="He G."/>
            <person name="Johnson J."/>
            <person name="Barry K.W."/>
            <person name="Grigoriev I.V."/>
            <person name="Nagy L."/>
            <person name="Hibbett D."/>
            <person name="Henrissat B."/>
            <person name="Matheny P.B."/>
            <person name="Labbe J."/>
            <person name="Martin F."/>
        </authorList>
    </citation>
    <scope>NUCLEOTIDE SEQUENCE</scope>
    <source>
        <strain evidence="1">FP105234-sp</strain>
    </source>
</reference>
<comment type="caution">
    <text evidence="1">The sequence shown here is derived from an EMBL/GenBank/DDBJ whole genome shotgun (WGS) entry which is preliminary data.</text>
</comment>
<dbReference type="Proteomes" id="UP000814033">
    <property type="component" value="Unassembled WGS sequence"/>
</dbReference>
<keyword evidence="2" id="KW-1185">Reference proteome</keyword>
<evidence type="ECO:0000313" key="1">
    <source>
        <dbReference type="EMBL" id="KAI0047765.1"/>
    </source>
</evidence>
<proteinExistence type="predicted"/>
<gene>
    <name evidence="1" type="ORF">FA95DRAFT_1492043</name>
</gene>
<name>A0ACB8RUP3_9AGAM</name>
<sequence>MQRHPSSGPPSHRTARPSKASQSNPQWQSQNASRAALKNSQKFDRACDACRRRKTRCDGSKMPDGICTNCVQSRKQCSYVEGSKPRGPPKAYVSGLEDRLEKMELLLKRLRPDADFSAELGPPVVRDSWKNDESGAYLRAPSAAPHMERKSSASSFTSRIPYPTLPSVTPIPRDRISSRASLSQEFASDAEQDNWPSDDYLSSDEEEPLATTMKRLTLLEMDPQIKANRMLDNSVRFHGSSSSFKLVTVTRELKMKHLLEMIGVEDDSIMQDVAPPVPNVSEGPDVPDVDNRREEYWTAPRWELVYEGAHMRSPSLFPELQECWPPPDLATSLMDLYFRHCNSMFPVLHRPTFEQQYKDRLYEQDVWFGCVCVMTFALASRYSSDERVLLDDPPEDPSEELEDTPGDMPWQRAGMKYYFATMGVVGAKRSVLTPIGLFEAQVLCLTSQFQSDTRWHLGAWVVLGIGVRKVEDVGAHRRKSYGTGPSVEDELWKRVWWYLVAWDRIRSVMLGRPCATREEDFDAELPLDVDDEYWENEDPKLAFKQPAGKTSMVAAYICWLRLTDIFAYVMRVFYSTEKSELSADSSDPKQPELTLKQVNEMLIEWTKTVPENLRWSSDIPDPILANQSATLSTTYHLVVTLLNRAFLPASILTRLRELGDSRAPVPQNVVHAQTCLDVAVNAAKSGSQILHTIQKRGLSNISMMLSASEVFVAVLCLDIWIQKAQDNNRKAKGLAMQSHKIGHMENVKLLLDGLEWAIPRWETAHEIL</sequence>
<dbReference type="EMBL" id="MU275898">
    <property type="protein sequence ID" value="KAI0047765.1"/>
    <property type="molecule type" value="Genomic_DNA"/>
</dbReference>
<organism evidence="1 2">
    <name type="scientific">Auriscalpium vulgare</name>
    <dbReference type="NCBI Taxonomy" id="40419"/>
    <lineage>
        <taxon>Eukaryota</taxon>
        <taxon>Fungi</taxon>
        <taxon>Dikarya</taxon>
        <taxon>Basidiomycota</taxon>
        <taxon>Agaricomycotina</taxon>
        <taxon>Agaricomycetes</taxon>
        <taxon>Russulales</taxon>
        <taxon>Auriscalpiaceae</taxon>
        <taxon>Auriscalpium</taxon>
    </lineage>
</organism>
<evidence type="ECO:0000313" key="2">
    <source>
        <dbReference type="Proteomes" id="UP000814033"/>
    </source>
</evidence>
<protein>
    <submittedName>
        <fullName evidence="1">Uncharacterized protein</fullName>
    </submittedName>
</protein>